<dbReference type="InterPro" id="IPR001611">
    <property type="entry name" value="Leu-rich_rpt"/>
</dbReference>
<keyword evidence="2" id="KW-0732">Signal</keyword>
<evidence type="ECO:0000256" key="4">
    <source>
        <dbReference type="ARBA" id="ARBA00023157"/>
    </source>
</evidence>
<dbReference type="SMART" id="SM00082">
    <property type="entry name" value="LRRCT"/>
    <property type="match status" value="1"/>
</dbReference>
<dbReference type="Proteomes" id="UP001208570">
    <property type="component" value="Unassembled WGS sequence"/>
</dbReference>
<dbReference type="InterPro" id="IPR032675">
    <property type="entry name" value="LRR_dom_sf"/>
</dbReference>
<keyword evidence="3" id="KW-0677">Repeat</keyword>
<reference evidence="7" key="1">
    <citation type="journal article" date="2023" name="Mol. Biol. Evol.">
        <title>Third-Generation Sequencing Reveals the Adaptive Role of the Epigenome in Three Deep-Sea Polychaetes.</title>
        <authorList>
            <person name="Perez M."/>
            <person name="Aroh O."/>
            <person name="Sun Y."/>
            <person name="Lan Y."/>
            <person name="Juniper S.K."/>
            <person name="Young C.R."/>
            <person name="Angers B."/>
            <person name="Qian P.Y."/>
        </authorList>
    </citation>
    <scope>NUCLEOTIDE SEQUENCE</scope>
    <source>
        <strain evidence="7">P08H-3</strain>
    </source>
</reference>
<dbReference type="PROSITE" id="PS50835">
    <property type="entry name" value="IG_LIKE"/>
    <property type="match status" value="1"/>
</dbReference>
<dbReference type="InterPro" id="IPR007110">
    <property type="entry name" value="Ig-like_dom"/>
</dbReference>
<dbReference type="PROSITE" id="PS51450">
    <property type="entry name" value="LRR"/>
    <property type="match status" value="4"/>
</dbReference>
<evidence type="ECO:0000256" key="2">
    <source>
        <dbReference type="ARBA" id="ARBA00022729"/>
    </source>
</evidence>
<dbReference type="SMART" id="SM00365">
    <property type="entry name" value="LRR_SD22"/>
    <property type="match status" value="4"/>
</dbReference>
<feature type="transmembrane region" description="Helical" evidence="5">
    <location>
        <begin position="21"/>
        <end position="43"/>
    </location>
</feature>
<evidence type="ECO:0000313" key="7">
    <source>
        <dbReference type="EMBL" id="KAK2143667.1"/>
    </source>
</evidence>
<evidence type="ECO:0000256" key="3">
    <source>
        <dbReference type="ARBA" id="ARBA00022737"/>
    </source>
</evidence>
<keyword evidence="5" id="KW-0472">Membrane</keyword>
<accession>A0AAD9IZ99</accession>
<evidence type="ECO:0000256" key="1">
    <source>
        <dbReference type="ARBA" id="ARBA00022614"/>
    </source>
</evidence>
<dbReference type="EMBL" id="JAODUP010000823">
    <property type="protein sequence ID" value="KAK2143667.1"/>
    <property type="molecule type" value="Genomic_DNA"/>
</dbReference>
<gene>
    <name evidence="7" type="ORF">LSH36_823g02002</name>
</gene>
<dbReference type="Pfam" id="PF07679">
    <property type="entry name" value="I-set"/>
    <property type="match status" value="1"/>
</dbReference>
<name>A0AAD9IZ99_9ANNE</name>
<proteinExistence type="predicted"/>
<dbReference type="SMART" id="SM00369">
    <property type="entry name" value="LRR_TYP"/>
    <property type="match status" value="6"/>
</dbReference>
<dbReference type="AlphaFoldDB" id="A0AAD9IZ99"/>
<keyword evidence="4" id="KW-1015">Disulfide bond</keyword>
<dbReference type="GO" id="GO:0005615">
    <property type="term" value="C:extracellular space"/>
    <property type="evidence" value="ECO:0007669"/>
    <property type="project" value="TreeGrafter"/>
</dbReference>
<dbReference type="SUPFAM" id="SSF48726">
    <property type="entry name" value="Immunoglobulin"/>
    <property type="match status" value="1"/>
</dbReference>
<dbReference type="InterPro" id="IPR013098">
    <property type="entry name" value="Ig_I-set"/>
</dbReference>
<dbReference type="CDD" id="cd00096">
    <property type="entry name" value="Ig"/>
    <property type="match status" value="1"/>
</dbReference>
<evidence type="ECO:0000256" key="5">
    <source>
        <dbReference type="SAM" id="Phobius"/>
    </source>
</evidence>
<sequence>MESYRNSAEAETRGKELKKPIVARLMPFAIGVILISMSMVLFIKGRSSKGTCSYDHVYRKVICKVKHLDAIPDDIPTGALVLVFGNKLDKAENSFGILEPSNFSQLRQVQDLQLVRCGIHEIRSDTFAQLSSLRRLDLRYNRIESVSELTFRGLKNLEYLYLSNNPITHLADFTFRGIRIENLILANNPALSQISSKAFAGAIIKNLALNRCSLSNLATETLWHVGDSLEELHLTNNIQSLTLPDAAFKGLTLRVLNLDGNGLTDADFLEDVIAEEISLDDNPLGEVDFDDSDKFLKIKRLSLGNIKLTELSREDFSMLSNLEELDLEQNQLISLNASIFAKLTNLKILDVSGNDIKTIEGDFDVHLPALRSLFLDDNDLETLPAGLEPFFSRLEMLTLHNNPLHCNCELQWLADWLTNHSSILHDRHALRCVTPEPVNFTEDPDNQFQCRKPVILNATLDPDGISLVCTAEGDPPPNVSWLGSDESLAASTRPSTYDRRNLQTKCTIAITKENNYTCTANNIVGNDSAIIDTTKIPTSGLKFVYQSREIEILETPQGFFVTALLLVVLGYIFRNSR</sequence>
<dbReference type="Gene3D" id="2.60.40.10">
    <property type="entry name" value="Immunoglobulins"/>
    <property type="match status" value="1"/>
</dbReference>
<dbReference type="InterPro" id="IPR013783">
    <property type="entry name" value="Ig-like_fold"/>
</dbReference>
<dbReference type="Pfam" id="PF13855">
    <property type="entry name" value="LRR_8"/>
    <property type="match status" value="2"/>
</dbReference>
<keyword evidence="8" id="KW-1185">Reference proteome</keyword>
<protein>
    <recommendedName>
        <fullName evidence="6">Ig-like domain-containing protein</fullName>
    </recommendedName>
</protein>
<dbReference type="SUPFAM" id="SSF52058">
    <property type="entry name" value="L domain-like"/>
    <property type="match status" value="1"/>
</dbReference>
<keyword evidence="1" id="KW-0433">Leucine-rich repeat</keyword>
<dbReference type="PANTHER" id="PTHR24373:SF386">
    <property type="entry name" value="PROTEIN ARTICHOKE-LIKE"/>
    <property type="match status" value="1"/>
</dbReference>
<feature type="transmembrane region" description="Helical" evidence="5">
    <location>
        <begin position="556"/>
        <end position="573"/>
    </location>
</feature>
<evidence type="ECO:0000313" key="8">
    <source>
        <dbReference type="Proteomes" id="UP001208570"/>
    </source>
</evidence>
<dbReference type="PANTHER" id="PTHR24373">
    <property type="entry name" value="SLIT RELATED LEUCINE-RICH REPEAT NEURONAL PROTEIN"/>
    <property type="match status" value="1"/>
</dbReference>
<dbReference type="SMART" id="SM00364">
    <property type="entry name" value="LRR_BAC"/>
    <property type="match status" value="4"/>
</dbReference>
<dbReference type="InterPro" id="IPR050328">
    <property type="entry name" value="Dev_Immune_Receptor"/>
</dbReference>
<evidence type="ECO:0000259" key="6">
    <source>
        <dbReference type="PROSITE" id="PS50835"/>
    </source>
</evidence>
<organism evidence="7 8">
    <name type="scientific">Paralvinella palmiformis</name>
    <dbReference type="NCBI Taxonomy" id="53620"/>
    <lineage>
        <taxon>Eukaryota</taxon>
        <taxon>Metazoa</taxon>
        <taxon>Spiralia</taxon>
        <taxon>Lophotrochozoa</taxon>
        <taxon>Annelida</taxon>
        <taxon>Polychaeta</taxon>
        <taxon>Sedentaria</taxon>
        <taxon>Canalipalpata</taxon>
        <taxon>Terebellida</taxon>
        <taxon>Terebelliformia</taxon>
        <taxon>Alvinellidae</taxon>
        <taxon>Paralvinella</taxon>
    </lineage>
</organism>
<feature type="domain" description="Ig-like" evidence="6">
    <location>
        <begin position="453"/>
        <end position="537"/>
    </location>
</feature>
<dbReference type="InterPro" id="IPR036179">
    <property type="entry name" value="Ig-like_dom_sf"/>
</dbReference>
<keyword evidence="5" id="KW-1133">Transmembrane helix</keyword>
<dbReference type="GO" id="GO:0031012">
    <property type="term" value="C:extracellular matrix"/>
    <property type="evidence" value="ECO:0007669"/>
    <property type="project" value="TreeGrafter"/>
</dbReference>
<keyword evidence="5" id="KW-0812">Transmembrane</keyword>
<comment type="caution">
    <text evidence="7">The sequence shown here is derived from an EMBL/GenBank/DDBJ whole genome shotgun (WGS) entry which is preliminary data.</text>
</comment>
<dbReference type="InterPro" id="IPR003591">
    <property type="entry name" value="Leu-rich_rpt_typical-subtyp"/>
</dbReference>
<dbReference type="Gene3D" id="3.80.10.10">
    <property type="entry name" value="Ribonuclease Inhibitor"/>
    <property type="match status" value="2"/>
</dbReference>
<dbReference type="InterPro" id="IPR000483">
    <property type="entry name" value="Cys-rich_flank_reg_C"/>
</dbReference>